<reference evidence="3 4" key="1">
    <citation type="submission" date="2020-08" db="EMBL/GenBank/DDBJ databases">
        <title>Whole genome shotgun sequence of Actinocatenispora thailandica NBRC 105041.</title>
        <authorList>
            <person name="Komaki H."/>
            <person name="Tamura T."/>
        </authorList>
    </citation>
    <scope>NUCLEOTIDE SEQUENCE [LARGE SCALE GENOMIC DNA]</scope>
    <source>
        <strain evidence="3 4">NBRC 105041</strain>
    </source>
</reference>
<evidence type="ECO:0000256" key="1">
    <source>
        <dbReference type="SAM" id="Coils"/>
    </source>
</evidence>
<feature type="compositionally biased region" description="Basic and acidic residues" evidence="2">
    <location>
        <begin position="9"/>
        <end position="19"/>
    </location>
</feature>
<dbReference type="EMBL" id="AP023355">
    <property type="protein sequence ID" value="BCJ35339.1"/>
    <property type="molecule type" value="Genomic_DNA"/>
</dbReference>
<evidence type="ECO:0000313" key="4">
    <source>
        <dbReference type="Proteomes" id="UP000611640"/>
    </source>
</evidence>
<evidence type="ECO:0008006" key="5">
    <source>
        <dbReference type="Google" id="ProtNLM"/>
    </source>
</evidence>
<gene>
    <name evidence="3" type="ORF">Athai_28420</name>
</gene>
<feature type="region of interest" description="Disordered" evidence="2">
    <location>
        <begin position="86"/>
        <end position="174"/>
    </location>
</feature>
<accession>A0A7R7DPC3</accession>
<protein>
    <recommendedName>
        <fullName evidence="5">Translation initiation factor</fullName>
    </recommendedName>
</protein>
<organism evidence="3 4">
    <name type="scientific">Actinocatenispora thailandica</name>
    <dbReference type="NCBI Taxonomy" id="227318"/>
    <lineage>
        <taxon>Bacteria</taxon>
        <taxon>Bacillati</taxon>
        <taxon>Actinomycetota</taxon>
        <taxon>Actinomycetes</taxon>
        <taxon>Micromonosporales</taxon>
        <taxon>Micromonosporaceae</taxon>
        <taxon>Actinocatenispora</taxon>
    </lineage>
</organism>
<sequence length="260" mass="26877">MLVSISTTRETDHDQEVGCHGRPRGLSVDDIETLRSAVSSGRRPKVVFTAAAGQIAGQTGQVTAVGDPTAADEYISVRFGRDKLEFAPGDLQLPGKAPRRPAKPSTPKPASPKPAAAQPDVARPAAATAKPAATAAVPSAKPAAPVDAAPAADTKPAGSPRAAGRRTKAKGPAELSVTLTWQDGDWSVQAHRGSRALAKPAPVRAVDALKMVELLDTPAVTDAVGEIVAAARDAAAERAEQLRRELAEVEARLAELPQID</sequence>
<dbReference type="Proteomes" id="UP000611640">
    <property type="component" value="Chromosome"/>
</dbReference>
<proteinExistence type="predicted"/>
<evidence type="ECO:0000313" key="3">
    <source>
        <dbReference type="EMBL" id="BCJ35339.1"/>
    </source>
</evidence>
<feature type="compositionally biased region" description="Low complexity" evidence="2">
    <location>
        <begin position="113"/>
        <end position="157"/>
    </location>
</feature>
<feature type="region of interest" description="Disordered" evidence="2">
    <location>
        <begin position="1"/>
        <end position="26"/>
    </location>
</feature>
<dbReference type="AlphaFoldDB" id="A0A7R7DPC3"/>
<feature type="coiled-coil region" evidence="1">
    <location>
        <begin position="232"/>
        <end position="259"/>
    </location>
</feature>
<name>A0A7R7DPC3_9ACTN</name>
<dbReference type="KEGG" id="atl:Athai_28420"/>
<keyword evidence="4" id="KW-1185">Reference proteome</keyword>
<evidence type="ECO:0000256" key="2">
    <source>
        <dbReference type="SAM" id="MobiDB-lite"/>
    </source>
</evidence>
<keyword evidence="1" id="KW-0175">Coiled coil</keyword>